<dbReference type="AlphaFoldDB" id="A0A8E0UVN1"/>
<sequence>MHHILNRTPRWLQGVSDSLHHLEWSPATVLTVVSAWALAVVVARLVFHPLRKVPGPWLASLTTWYEFYYDVILGGVYVKQVLKLHERYGSDVVRIGPNHVHVNDPDFHRVVFRLGSPYLKARFFYAAIGNPESLGTMVDPQLHQVKRSIAGHAFSPKAVALYVPYTLQVARRCMDSMAADARAGDSININLVTQSAMADVVSMVLFGQSLGLTQCRDSQRAVLGSLNHFVNQVHIVKHLAILFSLLRFAPRSLVARISPGYIGLRKVTSTFATYVHRMKQQKTTGPVIADAGFSPLFDYLLTPQPKSNYVVPPADVTIDEASAMMVGGVTTAYPLTMAVYLVLSHRDVFARLRSELDEAAPHIRDEFNISHVSQLPYLNAVIKETMRLYTPFPGNLPRVVPPEGVRIGSHFIPGGTYISTSLHAMHHNPKIYPDPFQFKPERWLGERGKAMEPYFAPFSRGGQMCIASKLAYYEMYIFLSILFSQFELDLFETSEATTDWTEHIIAATRKPVRVKIVAERW</sequence>
<dbReference type="InterPro" id="IPR002401">
    <property type="entry name" value="Cyt_P450_E_grp-I"/>
</dbReference>
<evidence type="ECO:0000256" key="3">
    <source>
        <dbReference type="ARBA" id="ARBA00022617"/>
    </source>
</evidence>
<dbReference type="InterPro" id="IPR036396">
    <property type="entry name" value="Cyt_P450_sf"/>
</dbReference>
<dbReference type="Proteomes" id="UP000036893">
    <property type="component" value="Unassembled WGS sequence"/>
</dbReference>
<organism evidence="9 10">
    <name type="scientific">Aspergillus udagawae</name>
    <dbReference type="NCBI Taxonomy" id="91492"/>
    <lineage>
        <taxon>Eukaryota</taxon>
        <taxon>Fungi</taxon>
        <taxon>Dikarya</taxon>
        <taxon>Ascomycota</taxon>
        <taxon>Pezizomycotina</taxon>
        <taxon>Eurotiomycetes</taxon>
        <taxon>Eurotiomycetidae</taxon>
        <taxon>Eurotiales</taxon>
        <taxon>Aspergillaceae</taxon>
        <taxon>Aspergillus</taxon>
        <taxon>Aspergillus subgen. Fumigati</taxon>
    </lineage>
</organism>
<evidence type="ECO:0000256" key="2">
    <source>
        <dbReference type="ARBA" id="ARBA00010617"/>
    </source>
</evidence>
<dbReference type="RefSeq" id="XP_043142839.1">
    <property type="nucleotide sequence ID" value="XM_043286904.1"/>
</dbReference>
<dbReference type="GeneID" id="66988881"/>
<evidence type="ECO:0008006" key="11">
    <source>
        <dbReference type="Google" id="ProtNLM"/>
    </source>
</evidence>
<dbReference type="GO" id="GO:0005506">
    <property type="term" value="F:iron ion binding"/>
    <property type="evidence" value="ECO:0007669"/>
    <property type="project" value="InterPro"/>
</dbReference>
<name>A0A8E0UVN1_9EURO</name>
<evidence type="ECO:0000256" key="8">
    <source>
        <dbReference type="PIRSR" id="PIRSR602401-1"/>
    </source>
</evidence>
<dbReference type="InterPro" id="IPR001128">
    <property type="entry name" value="Cyt_P450"/>
</dbReference>
<feature type="binding site" description="axial binding residue" evidence="8">
    <location>
        <position position="465"/>
    </location>
    <ligand>
        <name>heme</name>
        <dbReference type="ChEBI" id="CHEBI:30413"/>
    </ligand>
    <ligandPart>
        <name>Fe</name>
        <dbReference type="ChEBI" id="CHEBI:18248"/>
    </ligandPart>
</feature>
<keyword evidence="7" id="KW-0503">Monooxygenase</keyword>
<dbReference type="SUPFAM" id="SSF48264">
    <property type="entry name" value="Cytochrome P450"/>
    <property type="match status" value="1"/>
</dbReference>
<proteinExistence type="inferred from homology"/>
<keyword evidence="3 8" id="KW-0349">Heme</keyword>
<reference evidence="9" key="2">
    <citation type="submission" date="2021-01" db="EMBL/GenBank/DDBJ databases">
        <title>Pan-genome distribution and transcriptional activeness of fungal secondary metabolism genes in Aspergillus section Fumigati.</title>
        <authorList>
            <person name="Takahashi H."/>
            <person name="Umemura M."/>
            <person name="Ninomiya A."/>
            <person name="Kusuya Y."/>
            <person name="Urayama S."/>
            <person name="Shimizu M."/>
            <person name="Watanabe A."/>
            <person name="Kamei K."/>
            <person name="Yaguchi T."/>
            <person name="Hagiwara D."/>
        </authorList>
    </citation>
    <scope>NUCLEOTIDE SEQUENCE</scope>
    <source>
        <strain evidence="9">IFM 46973</strain>
    </source>
</reference>
<dbReference type="Pfam" id="PF00067">
    <property type="entry name" value="p450"/>
    <property type="match status" value="1"/>
</dbReference>
<reference evidence="9" key="1">
    <citation type="journal article" date="2015" name="Genome Announc.">
        <title>Draft Genome Sequence of the Pathogenic Filamentous Fungus Aspergillus udagawae Strain IFM 46973T.</title>
        <authorList>
            <person name="Kusuya Y."/>
            <person name="Takahashi-Nakaguchi A."/>
            <person name="Takahashi H."/>
            <person name="Yaguchi T."/>
        </authorList>
    </citation>
    <scope>NUCLEOTIDE SEQUENCE</scope>
    <source>
        <strain evidence="9">IFM 46973</strain>
    </source>
</reference>
<keyword evidence="5" id="KW-0560">Oxidoreductase</keyword>
<keyword evidence="4 8" id="KW-0479">Metal-binding</keyword>
<evidence type="ECO:0000313" key="9">
    <source>
        <dbReference type="EMBL" id="GIC85573.1"/>
    </source>
</evidence>
<dbReference type="EMBL" id="BBXM02000001">
    <property type="protein sequence ID" value="GIC85573.1"/>
    <property type="molecule type" value="Genomic_DNA"/>
</dbReference>
<dbReference type="GO" id="GO:0020037">
    <property type="term" value="F:heme binding"/>
    <property type="evidence" value="ECO:0007669"/>
    <property type="project" value="InterPro"/>
</dbReference>
<evidence type="ECO:0000313" key="10">
    <source>
        <dbReference type="Proteomes" id="UP000036893"/>
    </source>
</evidence>
<evidence type="ECO:0000256" key="7">
    <source>
        <dbReference type="ARBA" id="ARBA00023033"/>
    </source>
</evidence>
<protein>
    <recommendedName>
        <fullName evidence="11">Trichodiene oxygenase</fullName>
    </recommendedName>
</protein>
<dbReference type="GO" id="GO:0016705">
    <property type="term" value="F:oxidoreductase activity, acting on paired donors, with incorporation or reduction of molecular oxygen"/>
    <property type="evidence" value="ECO:0007669"/>
    <property type="project" value="InterPro"/>
</dbReference>
<comment type="similarity">
    <text evidence="2">Belongs to the cytochrome P450 family.</text>
</comment>
<evidence type="ECO:0000256" key="4">
    <source>
        <dbReference type="ARBA" id="ARBA00022723"/>
    </source>
</evidence>
<dbReference type="PANTHER" id="PTHR24305">
    <property type="entry name" value="CYTOCHROME P450"/>
    <property type="match status" value="1"/>
</dbReference>
<dbReference type="PANTHER" id="PTHR24305:SF210">
    <property type="entry name" value="CYTOCHROME P450 MONOOXYGENASE ASQL-RELATED"/>
    <property type="match status" value="1"/>
</dbReference>
<dbReference type="GO" id="GO:0044283">
    <property type="term" value="P:small molecule biosynthetic process"/>
    <property type="evidence" value="ECO:0007669"/>
    <property type="project" value="UniProtKB-ARBA"/>
</dbReference>
<evidence type="ECO:0000256" key="5">
    <source>
        <dbReference type="ARBA" id="ARBA00023002"/>
    </source>
</evidence>
<accession>A0A8E0UVN1</accession>
<dbReference type="Gene3D" id="1.10.630.10">
    <property type="entry name" value="Cytochrome P450"/>
    <property type="match status" value="1"/>
</dbReference>
<dbReference type="GO" id="GO:0004497">
    <property type="term" value="F:monooxygenase activity"/>
    <property type="evidence" value="ECO:0007669"/>
    <property type="project" value="UniProtKB-KW"/>
</dbReference>
<keyword evidence="6 8" id="KW-0408">Iron</keyword>
<evidence type="ECO:0000256" key="1">
    <source>
        <dbReference type="ARBA" id="ARBA00001971"/>
    </source>
</evidence>
<comment type="caution">
    <text evidence="9">The sequence shown here is derived from an EMBL/GenBank/DDBJ whole genome shotgun (WGS) entry which is preliminary data.</text>
</comment>
<evidence type="ECO:0000256" key="6">
    <source>
        <dbReference type="ARBA" id="ARBA00023004"/>
    </source>
</evidence>
<dbReference type="InterPro" id="IPR050121">
    <property type="entry name" value="Cytochrome_P450_monoxygenase"/>
</dbReference>
<dbReference type="CDD" id="cd11062">
    <property type="entry name" value="CYP58-like"/>
    <property type="match status" value="1"/>
</dbReference>
<comment type="cofactor">
    <cofactor evidence="1 8">
        <name>heme</name>
        <dbReference type="ChEBI" id="CHEBI:30413"/>
    </cofactor>
</comment>
<dbReference type="PRINTS" id="PR00385">
    <property type="entry name" value="P450"/>
</dbReference>
<gene>
    <name evidence="9" type="ORF">Aud_001405</name>
</gene>
<dbReference type="PRINTS" id="PR00463">
    <property type="entry name" value="EP450I"/>
</dbReference>